<dbReference type="PANTHER" id="PTHR34387:SF2">
    <property type="entry name" value="SLR1258 PROTEIN"/>
    <property type="match status" value="1"/>
</dbReference>
<dbReference type="PATRIC" id="fig|888055.3.peg.7"/>
<dbReference type="Pfam" id="PF04402">
    <property type="entry name" value="SIMPL"/>
    <property type="match status" value="2"/>
</dbReference>
<reference evidence="1 2" key="1">
    <citation type="submission" date="2013-06" db="EMBL/GenBank/DDBJ databases">
        <authorList>
            <person name="Weinstock G."/>
            <person name="Sodergren E."/>
            <person name="Lobos E.A."/>
            <person name="Fulton L."/>
            <person name="Fulton R."/>
            <person name="Courtney L."/>
            <person name="Fronick C."/>
            <person name="O'Laughlin M."/>
            <person name="Godfrey J."/>
            <person name="Wilson R.M."/>
            <person name="Miner T."/>
            <person name="Farmer C."/>
            <person name="Delehaunty K."/>
            <person name="Cordes M."/>
            <person name="Minx P."/>
            <person name="Tomlinson C."/>
            <person name="Chen J."/>
            <person name="Wollam A."/>
            <person name="Pepin K.H."/>
            <person name="Bhonagiri V."/>
            <person name="Zhang X."/>
            <person name="Warren W."/>
            <person name="Mitreva M."/>
            <person name="Mardis E.R."/>
            <person name="Wilson R.K."/>
        </authorList>
    </citation>
    <scope>NUCLEOTIDE SEQUENCE [LARGE SCALE GENOMIC DNA]</scope>
    <source>
        <strain evidence="1 2">F0279</strain>
    </source>
</reference>
<evidence type="ECO:0000313" key="1">
    <source>
        <dbReference type="EMBL" id="ERK54536.1"/>
    </source>
</evidence>
<dbReference type="EMBL" id="AWVM01000001">
    <property type="protein sequence ID" value="ERK54536.1"/>
    <property type="molecule type" value="Genomic_DNA"/>
</dbReference>
<name>U2QDP3_LEPWF</name>
<dbReference type="eggNOG" id="COG2968">
    <property type="taxonomic scope" value="Bacteria"/>
</dbReference>
<dbReference type="InterPro" id="IPR052022">
    <property type="entry name" value="26kDa_periplasmic_antigen"/>
</dbReference>
<gene>
    <name evidence="1" type="ORF">HMPREF9015_00007</name>
</gene>
<evidence type="ECO:0008006" key="3">
    <source>
        <dbReference type="Google" id="ProtNLM"/>
    </source>
</evidence>
<accession>U2QDP3</accession>
<evidence type="ECO:0000313" key="2">
    <source>
        <dbReference type="Proteomes" id="UP000016626"/>
    </source>
</evidence>
<sequence length="371" mass="42719">MKIYLENKEINFKERTLEMKRILALFMIIFSVLSFSDSEITGKRIQVRGVSKKEIMPNSAKIALIIQTENESLDKASAENSKILERYKRLLAQTGTKYNKINSTGYSTYETYNWDTVIENKGKKEYRTKLSVEVDRFSLDTLKNFMNVLATEKIYSLNRSKNGTYIFTIESQNATNKQAYQNAMSKFNEIQQKLSKEGIPASAVKIAGYDNKEISLEKRTNNKKNIQVVSHQIEVETRDLKNLGNIINVASALGIGTTGQIEYDIDNKQQLENELYENAYKEALKKAQVILGKTDLNLKNPVTITDKSYGIIQPYYDYSYNYYNEANYATNVVQLKKSDRELLDESSRRNIVISPKKLNISKTVYIEFEMN</sequence>
<dbReference type="Gene3D" id="3.30.70.2970">
    <property type="entry name" value="Protein of unknown function (DUF541), domain 2"/>
    <property type="match status" value="1"/>
</dbReference>
<dbReference type="Proteomes" id="UP000016626">
    <property type="component" value="Unassembled WGS sequence"/>
</dbReference>
<organism evidence="1 2">
    <name type="scientific">Leptotrichia wadei (strain F0279)</name>
    <dbReference type="NCBI Taxonomy" id="888055"/>
    <lineage>
        <taxon>Bacteria</taxon>
        <taxon>Fusobacteriati</taxon>
        <taxon>Fusobacteriota</taxon>
        <taxon>Fusobacteriia</taxon>
        <taxon>Fusobacteriales</taxon>
        <taxon>Leptotrichiaceae</taxon>
        <taxon>Leptotrichia</taxon>
    </lineage>
</organism>
<dbReference type="PANTHER" id="PTHR34387">
    <property type="entry name" value="SLR1258 PROTEIN"/>
    <property type="match status" value="1"/>
</dbReference>
<dbReference type="InterPro" id="IPR007497">
    <property type="entry name" value="SIMPL/DUF541"/>
</dbReference>
<dbReference type="AlphaFoldDB" id="U2QDP3"/>
<comment type="caution">
    <text evidence="1">The sequence shown here is derived from an EMBL/GenBank/DDBJ whole genome shotgun (WGS) entry which is preliminary data.</text>
</comment>
<dbReference type="GO" id="GO:0006974">
    <property type="term" value="P:DNA damage response"/>
    <property type="evidence" value="ECO:0007669"/>
    <property type="project" value="TreeGrafter"/>
</dbReference>
<protein>
    <recommendedName>
        <fullName evidence="3">DUF541 domain-containing protein</fullName>
    </recommendedName>
</protein>
<dbReference type="HOGENOM" id="CLU_796442_0_0_0"/>
<proteinExistence type="predicted"/>
<dbReference type="Gene3D" id="3.30.110.170">
    <property type="entry name" value="Protein of unknown function (DUF541), domain 1"/>
    <property type="match status" value="1"/>
</dbReference>